<dbReference type="GO" id="GO:0005524">
    <property type="term" value="F:ATP binding"/>
    <property type="evidence" value="ECO:0007669"/>
    <property type="project" value="UniProtKB-KW"/>
</dbReference>
<evidence type="ECO:0000259" key="3">
    <source>
        <dbReference type="PROSITE" id="PS50043"/>
    </source>
</evidence>
<sequence length="949" mass="102183">MREFRGGEESGWSWASDTRIRGRDRELSQIRASLHRVKGFHGGEVIVLEGSPGSGKTRLLAEACALARKDGIRVFRGGGDPDGQFVTMAPLLDALLASEWPVLDRGALRSIASGADQRFWILQEVQNQLERSALEHPLLIAIDDVQWCDEATLAALRTLPGRLSSHAVMWLLATRAGGAAHVQDTFDRLRGGGAKTVTVPPLELTAVAEVVEDLLEATAGADVLEAAERAEGRPLLLVELVRGLQEEGAIVVDGGRARLVTGRMPLRFRDSVEQRLQHVSATARELIQITAALGREFPIGQLAELMSRRPADLEPVVREALETDLMMGDHRQIAFRHDLIREAVEASLPTAVRRALLRRAAELQLRHGVPATEVAAMVAEGAEPGDRWAVSVLRQAAAELTTGSPSSAAEMSRAALALTGEDAADRGPLIAETISLLWLSGRAAEARALGDSALEGLLDPEAEGRVRLGLAMVSSQHSFAEAVRQCRAGLDLPGLSAPIRARLLAVLCLVLANSGELEEAERTLQPALSAAHEAEDLAAEVTVLSIDSVVRFFHFDMPGALELIEESVEVTGRLNGAEALWLPHPWRSMVLSAVGEADRAIELVDDNLRQALKNGEASLTRLWLMGRCRLLLDAGRLSEAQAEAEAVLSMVDELGPGNYADATSQYTLGRVAWHRGDQAGLREAAEHARRMMEDDAVLMQLIGSWLGALVADFDGDPDAVARCTGQAARFFDRLGPSLASPEDPMDEPLYVRIVLRAGLTDRAEAAARTAERRAAANPTFPALSAAAAHARGLITDDLPLLRRAVELYEGSSRRLAHAAALEDLGRVLASRQDAGAVTHLDRALELFTGAGADRDVDRVRHRLRELGVRRGPTEGETRLGLTPAELKVVRLISQGATNRAVAEALFLSPHTVSSHLRHAFTKLGINSRVELARVLAEHEAAQPPGGVGR</sequence>
<keyword evidence="2" id="KW-0067">ATP-binding</keyword>
<comment type="caution">
    <text evidence="4">The sequence shown here is derived from an EMBL/GenBank/DDBJ whole genome shotgun (WGS) entry which is preliminary data.</text>
</comment>
<dbReference type="Gene3D" id="1.25.40.10">
    <property type="entry name" value="Tetratricopeptide repeat domain"/>
    <property type="match status" value="1"/>
</dbReference>
<reference evidence="4" key="2">
    <citation type="submission" date="2020-09" db="EMBL/GenBank/DDBJ databases">
        <authorList>
            <person name="Sun Q."/>
            <person name="Ohkuma M."/>
        </authorList>
    </citation>
    <scope>NUCLEOTIDE SEQUENCE</scope>
    <source>
        <strain evidence="4">JCM 3302</strain>
    </source>
</reference>
<organism evidence="4 5">
    <name type="scientific">Streptomyces spiralis</name>
    <dbReference type="NCBI Taxonomy" id="66376"/>
    <lineage>
        <taxon>Bacteria</taxon>
        <taxon>Bacillati</taxon>
        <taxon>Actinomycetota</taxon>
        <taxon>Actinomycetes</taxon>
        <taxon>Kitasatosporales</taxon>
        <taxon>Streptomycetaceae</taxon>
        <taxon>Streptomyces</taxon>
    </lineage>
</organism>
<dbReference type="GO" id="GO:0006355">
    <property type="term" value="P:regulation of DNA-templated transcription"/>
    <property type="evidence" value="ECO:0007669"/>
    <property type="project" value="InterPro"/>
</dbReference>
<dbReference type="SMART" id="SM00382">
    <property type="entry name" value="AAA"/>
    <property type="match status" value="1"/>
</dbReference>
<dbReference type="EMBL" id="BNBC01000056">
    <property type="protein sequence ID" value="GHF09615.1"/>
    <property type="molecule type" value="Genomic_DNA"/>
</dbReference>
<dbReference type="Gene3D" id="1.10.10.10">
    <property type="entry name" value="Winged helix-like DNA-binding domain superfamily/Winged helix DNA-binding domain"/>
    <property type="match status" value="1"/>
</dbReference>
<proteinExistence type="predicted"/>
<evidence type="ECO:0000256" key="1">
    <source>
        <dbReference type="ARBA" id="ARBA00022741"/>
    </source>
</evidence>
<dbReference type="InterPro" id="IPR027417">
    <property type="entry name" value="P-loop_NTPase"/>
</dbReference>
<evidence type="ECO:0000313" key="4">
    <source>
        <dbReference type="EMBL" id="GHF09615.1"/>
    </source>
</evidence>
<feature type="domain" description="HTH luxR-type" evidence="3">
    <location>
        <begin position="874"/>
        <end position="939"/>
    </location>
</feature>
<dbReference type="GO" id="GO:0004016">
    <property type="term" value="F:adenylate cyclase activity"/>
    <property type="evidence" value="ECO:0007669"/>
    <property type="project" value="TreeGrafter"/>
</dbReference>
<dbReference type="GO" id="GO:0003677">
    <property type="term" value="F:DNA binding"/>
    <property type="evidence" value="ECO:0007669"/>
    <property type="project" value="InterPro"/>
</dbReference>
<dbReference type="InterPro" id="IPR041664">
    <property type="entry name" value="AAA_16"/>
</dbReference>
<dbReference type="InterPro" id="IPR000792">
    <property type="entry name" value="Tscrpt_reg_LuxR_C"/>
</dbReference>
<evidence type="ECO:0000313" key="5">
    <source>
        <dbReference type="Proteomes" id="UP000641386"/>
    </source>
</evidence>
<protein>
    <submittedName>
        <fullName evidence="4">Helix-turn-helix transcriptional regulator</fullName>
    </submittedName>
</protein>
<reference evidence="4" key="1">
    <citation type="journal article" date="2014" name="Int. J. Syst. Evol. Microbiol.">
        <title>Complete genome sequence of Corynebacterium casei LMG S-19264T (=DSM 44701T), isolated from a smear-ripened cheese.</title>
        <authorList>
            <consortium name="US DOE Joint Genome Institute (JGI-PGF)"/>
            <person name="Walter F."/>
            <person name="Albersmeier A."/>
            <person name="Kalinowski J."/>
            <person name="Ruckert C."/>
        </authorList>
    </citation>
    <scope>NUCLEOTIDE SEQUENCE</scope>
    <source>
        <strain evidence="4">JCM 3302</strain>
    </source>
</reference>
<dbReference type="GO" id="GO:0005737">
    <property type="term" value="C:cytoplasm"/>
    <property type="evidence" value="ECO:0007669"/>
    <property type="project" value="TreeGrafter"/>
</dbReference>
<dbReference type="AlphaFoldDB" id="A0A919AJ43"/>
<keyword evidence="5" id="KW-1185">Reference proteome</keyword>
<dbReference type="SMART" id="SM00421">
    <property type="entry name" value="HTH_LUXR"/>
    <property type="match status" value="1"/>
</dbReference>
<dbReference type="Proteomes" id="UP000641386">
    <property type="component" value="Unassembled WGS sequence"/>
</dbReference>
<dbReference type="SUPFAM" id="SSF46894">
    <property type="entry name" value="C-terminal effector domain of the bipartite response regulators"/>
    <property type="match status" value="1"/>
</dbReference>
<dbReference type="PANTHER" id="PTHR16305">
    <property type="entry name" value="TESTICULAR SOLUBLE ADENYLYL CYCLASE"/>
    <property type="match status" value="1"/>
</dbReference>
<dbReference type="PANTHER" id="PTHR16305:SF35">
    <property type="entry name" value="TRANSCRIPTIONAL ACTIVATOR DOMAIN"/>
    <property type="match status" value="1"/>
</dbReference>
<dbReference type="InterPro" id="IPR011990">
    <property type="entry name" value="TPR-like_helical_dom_sf"/>
</dbReference>
<accession>A0A919AJ43</accession>
<dbReference type="InterPro" id="IPR016032">
    <property type="entry name" value="Sig_transdc_resp-reg_C-effctor"/>
</dbReference>
<dbReference type="SUPFAM" id="SSF48452">
    <property type="entry name" value="TPR-like"/>
    <property type="match status" value="1"/>
</dbReference>
<dbReference type="PROSITE" id="PS50043">
    <property type="entry name" value="HTH_LUXR_2"/>
    <property type="match status" value="1"/>
</dbReference>
<name>A0A919AJ43_9ACTN</name>
<dbReference type="RefSeq" id="WP_189907428.1">
    <property type="nucleotide sequence ID" value="NZ_BNBC01000056.1"/>
</dbReference>
<keyword evidence="1" id="KW-0547">Nucleotide-binding</keyword>
<dbReference type="InterPro" id="IPR003593">
    <property type="entry name" value="AAA+_ATPase"/>
</dbReference>
<dbReference type="Gene3D" id="3.40.50.300">
    <property type="entry name" value="P-loop containing nucleotide triphosphate hydrolases"/>
    <property type="match status" value="1"/>
</dbReference>
<dbReference type="Pfam" id="PF13191">
    <property type="entry name" value="AAA_16"/>
    <property type="match status" value="1"/>
</dbReference>
<dbReference type="Pfam" id="PF00196">
    <property type="entry name" value="GerE"/>
    <property type="match status" value="1"/>
</dbReference>
<dbReference type="SUPFAM" id="SSF52540">
    <property type="entry name" value="P-loop containing nucleoside triphosphate hydrolases"/>
    <property type="match status" value="1"/>
</dbReference>
<dbReference type="PROSITE" id="PS00622">
    <property type="entry name" value="HTH_LUXR_1"/>
    <property type="match status" value="1"/>
</dbReference>
<dbReference type="CDD" id="cd06170">
    <property type="entry name" value="LuxR_C_like"/>
    <property type="match status" value="1"/>
</dbReference>
<dbReference type="InterPro" id="IPR036388">
    <property type="entry name" value="WH-like_DNA-bd_sf"/>
</dbReference>
<gene>
    <name evidence="4" type="ORF">GCM10014715_76760</name>
</gene>
<dbReference type="PRINTS" id="PR00038">
    <property type="entry name" value="HTHLUXR"/>
</dbReference>
<evidence type="ECO:0000256" key="2">
    <source>
        <dbReference type="ARBA" id="ARBA00022840"/>
    </source>
</evidence>